<evidence type="ECO:0000256" key="1">
    <source>
        <dbReference type="SAM" id="MobiDB-lite"/>
    </source>
</evidence>
<organism evidence="2">
    <name type="scientific">Rhizophora mucronata</name>
    <name type="common">Asiatic mangrove</name>
    <dbReference type="NCBI Taxonomy" id="61149"/>
    <lineage>
        <taxon>Eukaryota</taxon>
        <taxon>Viridiplantae</taxon>
        <taxon>Streptophyta</taxon>
        <taxon>Embryophyta</taxon>
        <taxon>Tracheophyta</taxon>
        <taxon>Spermatophyta</taxon>
        <taxon>Magnoliopsida</taxon>
        <taxon>eudicotyledons</taxon>
        <taxon>Gunneridae</taxon>
        <taxon>Pentapetalae</taxon>
        <taxon>rosids</taxon>
        <taxon>fabids</taxon>
        <taxon>Malpighiales</taxon>
        <taxon>Rhizophoraceae</taxon>
        <taxon>Rhizophora</taxon>
    </lineage>
</organism>
<proteinExistence type="predicted"/>
<dbReference type="AlphaFoldDB" id="A0A2P2QEG8"/>
<dbReference type="EMBL" id="GGEC01084862">
    <property type="protein sequence ID" value="MBX65346.1"/>
    <property type="molecule type" value="Transcribed_RNA"/>
</dbReference>
<accession>A0A2P2QEG8</accession>
<sequence>MIMLLVPKKDNKKKKNSHLKIP</sequence>
<reference evidence="2" key="1">
    <citation type="submission" date="2018-02" db="EMBL/GenBank/DDBJ databases">
        <title>Rhizophora mucronata_Transcriptome.</title>
        <authorList>
            <person name="Meera S.P."/>
            <person name="Sreeshan A."/>
            <person name="Augustine A."/>
        </authorList>
    </citation>
    <scope>NUCLEOTIDE SEQUENCE</scope>
    <source>
        <tissue evidence="2">Leaf</tissue>
    </source>
</reference>
<name>A0A2P2QEG8_RHIMU</name>
<feature type="compositionally biased region" description="Basic residues" evidence="1">
    <location>
        <begin position="10"/>
        <end position="22"/>
    </location>
</feature>
<evidence type="ECO:0000313" key="2">
    <source>
        <dbReference type="EMBL" id="MBX65346.1"/>
    </source>
</evidence>
<protein>
    <submittedName>
        <fullName evidence="2">Uncharacterized protein</fullName>
    </submittedName>
</protein>
<feature type="region of interest" description="Disordered" evidence="1">
    <location>
        <begin position="1"/>
        <end position="22"/>
    </location>
</feature>